<dbReference type="EMBL" id="JBHLYR010000058">
    <property type="protein sequence ID" value="MFB9993875.1"/>
    <property type="molecule type" value="Genomic_DNA"/>
</dbReference>
<feature type="region of interest" description="Disordered" evidence="1">
    <location>
        <begin position="56"/>
        <end position="83"/>
    </location>
</feature>
<name>A0ABV6B4J6_9DEIO</name>
<sequence length="83" mass="8964">MNRATIEVIKLGTLVQLRPLGGHLRRVPAPSTAFAGRDHNLLLLLVTHLTPTQEPTLPFRARTSTSPRRWGSSALAPTAATST</sequence>
<evidence type="ECO:0000256" key="1">
    <source>
        <dbReference type="SAM" id="MobiDB-lite"/>
    </source>
</evidence>
<keyword evidence="3" id="KW-1185">Reference proteome</keyword>
<protein>
    <submittedName>
        <fullName evidence="2">Uncharacterized protein</fullName>
    </submittedName>
</protein>
<organism evidence="2 3">
    <name type="scientific">Deinococcus oregonensis</name>
    <dbReference type="NCBI Taxonomy" id="1805970"/>
    <lineage>
        <taxon>Bacteria</taxon>
        <taxon>Thermotogati</taxon>
        <taxon>Deinococcota</taxon>
        <taxon>Deinococci</taxon>
        <taxon>Deinococcales</taxon>
        <taxon>Deinococcaceae</taxon>
        <taxon>Deinococcus</taxon>
    </lineage>
</organism>
<evidence type="ECO:0000313" key="3">
    <source>
        <dbReference type="Proteomes" id="UP001589733"/>
    </source>
</evidence>
<gene>
    <name evidence="2" type="ORF">ACFFLM_18115</name>
</gene>
<accession>A0ABV6B4J6</accession>
<comment type="caution">
    <text evidence="2">The sequence shown here is derived from an EMBL/GenBank/DDBJ whole genome shotgun (WGS) entry which is preliminary data.</text>
</comment>
<dbReference type="RefSeq" id="WP_380013568.1">
    <property type="nucleotide sequence ID" value="NZ_JBHLYR010000058.1"/>
</dbReference>
<reference evidence="2 3" key="1">
    <citation type="submission" date="2024-09" db="EMBL/GenBank/DDBJ databases">
        <authorList>
            <person name="Sun Q."/>
            <person name="Mori K."/>
        </authorList>
    </citation>
    <scope>NUCLEOTIDE SEQUENCE [LARGE SCALE GENOMIC DNA]</scope>
    <source>
        <strain evidence="2 3">JCM 13503</strain>
    </source>
</reference>
<proteinExistence type="predicted"/>
<dbReference type="Proteomes" id="UP001589733">
    <property type="component" value="Unassembled WGS sequence"/>
</dbReference>
<dbReference type="Gene3D" id="3.40.462.20">
    <property type="match status" value="1"/>
</dbReference>
<feature type="compositionally biased region" description="Low complexity" evidence="1">
    <location>
        <begin position="72"/>
        <end position="83"/>
    </location>
</feature>
<evidence type="ECO:0000313" key="2">
    <source>
        <dbReference type="EMBL" id="MFB9993875.1"/>
    </source>
</evidence>